<keyword evidence="3" id="KW-1185">Reference proteome</keyword>
<dbReference type="RefSeq" id="XP_044716355.1">
    <property type="nucleotide sequence ID" value="XM_044868358.1"/>
</dbReference>
<evidence type="ECO:0000256" key="1">
    <source>
        <dbReference type="SAM" id="Coils"/>
    </source>
</evidence>
<sequence length="126" mass="14415">MSSSRTNGLPASRAHLYQEFTERFERARTEKDGLLRYMSQLSGQISQTDRVLAEKERSRAAIAFRRPRTSGSQEHINVLEQEIRSLSVAVRRLEESRDLAGRAIRIAEAEMVAARTKLDEELARLE</sequence>
<dbReference type="Proteomes" id="UP000824596">
    <property type="component" value="Unassembled WGS sequence"/>
</dbReference>
<gene>
    <name evidence="2" type="ORF">HRG_09887</name>
</gene>
<proteinExistence type="predicted"/>
<dbReference type="EMBL" id="JAIZPD010000014">
    <property type="protein sequence ID" value="KAH0958842.1"/>
    <property type="molecule type" value="Genomic_DNA"/>
</dbReference>
<keyword evidence="1" id="KW-0175">Coiled coil</keyword>
<dbReference type="GeneID" id="68359016"/>
<reference evidence="2" key="1">
    <citation type="submission" date="2021-09" db="EMBL/GenBank/DDBJ databases">
        <title>A high-quality genome of the endoparasitic fungus Hirsutella rhossiliensis with a comparison of Hirsutella genomes reveals transposable elements contributing to genome size variation.</title>
        <authorList>
            <person name="Lin R."/>
            <person name="Jiao Y."/>
            <person name="Sun X."/>
            <person name="Ling J."/>
            <person name="Xie B."/>
            <person name="Cheng X."/>
        </authorList>
    </citation>
    <scope>NUCLEOTIDE SEQUENCE</scope>
    <source>
        <strain evidence="2">HR02</strain>
    </source>
</reference>
<evidence type="ECO:0000313" key="3">
    <source>
        <dbReference type="Proteomes" id="UP000824596"/>
    </source>
</evidence>
<feature type="coiled-coil region" evidence="1">
    <location>
        <begin position="76"/>
        <end position="124"/>
    </location>
</feature>
<dbReference type="OrthoDB" id="4909128at2759"/>
<comment type="caution">
    <text evidence="2">The sequence shown here is derived from an EMBL/GenBank/DDBJ whole genome shotgun (WGS) entry which is preliminary data.</text>
</comment>
<name>A0A9P8MTC8_9HYPO</name>
<dbReference type="AlphaFoldDB" id="A0A9P8MTC8"/>
<evidence type="ECO:0000313" key="2">
    <source>
        <dbReference type="EMBL" id="KAH0958842.1"/>
    </source>
</evidence>
<organism evidence="2 3">
    <name type="scientific">Hirsutella rhossiliensis</name>
    <dbReference type="NCBI Taxonomy" id="111463"/>
    <lineage>
        <taxon>Eukaryota</taxon>
        <taxon>Fungi</taxon>
        <taxon>Dikarya</taxon>
        <taxon>Ascomycota</taxon>
        <taxon>Pezizomycotina</taxon>
        <taxon>Sordariomycetes</taxon>
        <taxon>Hypocreomycetidae</taxon>
        <taxon>Hypocreales</taxon>
        <taxon>Ophiocordycipitaceae</taxon>
        <taxon>Hirsutella</taxon>
    </lineage>
</organism>
<protein>
    <submittedName>
        <fullName evidence="2">Uncharacterized protein</fullName>
    </submittedName>
</protein>
<accession>A0A9P8MTC8</accession>